<dbReference type="RefSeq" id="WP_377097562.1">
    <property type="nucleotide sequence ID" value="NZ_JBHTHU010000002.1"/>
</dbReference>
<organism evidence="1 2">
    <name type="scientific">Mucilaginibacter calamicampi</name>
    <dbReference type="NCBI Taxonomy" id="1302352"/>
    <lineage>
        <taxon>Bacteria</taxon>
        <taxon>Pseudomonadati</taxon>
        <taxon>Bacteroidota</taxon>
        <taxon>Sphingobacteriia</taxon>
        <taxon>Sphingobacteriales</taxon>
        <taxon>Sphingobacteriaceae</taxon>
        <taxon>Mucilaginibacter</taxon>
    </lineage>
</organism>
<reference evidence="2" key="1">
    <citation type="journal article" date="2019" name="Int. J. Syst. Evol. Microbiol.">
        <title>The Global Catalogue of Microorganisms (GCM) 10K type strain sequencing project: providing services to taxonomists for standard genome sequencing and annotation.</title>
        <authorList>
            <consortium name="The Broad Institute Genomics Platform"/>
            <consortium name="The Broad Institute Genome Sequencing Center for Infectious Disease"/>
            <person name="Wu L."/>
            <person name="Ma J."/>
        </authorList>
    </citation>
    <scope>NUCLEOTIDE SEQUENCE [LARGE SCALE GENOMIC DNA]</scope>
    <source>
        <strain evidence="2">CCUG 63418</strain>
    </source>
</reference>
<evidence type="ECO:0000313" key="1">
    <source>
        <dbReference type="EMBL" id="MFD0749309.1"/>
    </source>
</evidence>
<dbReference type="Proteomes" id="UP001596958">
    <property type="component" value="Unassembled WGS sequence"/>
</dbReference>
<protein>
    <submittedName>
        <fullName evidence="1">Uncharacterized protein</fullName>
    </submittedName>
</protein>
<accession>A0ABW2YSB9</accession>
<comment type="caution">
    <text evidence="1">The sequence shown here is derived from an EMBL/GenBank/DDBJ whole genome shotgun (WGS) entry which is preliminary data.</text>
</comment>
<keyword evidence="2" id="KW-1185">Reference proteome</keyword>
<name>A0ABW2YSB9_9SPHI</name>
<dbReference type="EMBL" id="JBHTHU010000002">
    <property type="protein sequence ID" value="MFD0749309.1"/>
    <property type="molecule type" value="Genomic_DNA"/>
</dbReference>
<proteinExistence type="predicted"/>
<gene>
    <name evidence="1" type="ORF">ACFQZS_04090</name>
</gene>
<sequence length="1396" mass="162046">MDTNEIADTIAIIKEEMEQPVSDNGYRVNGEHFEIGGKIHTTDYYYAKRYFQKQENSSTLAKILVAKSEEFGLSFEDTTLIGYGSYSRLFLSEMCKEINEKFNHTPNYGLIDAYENGYVFLFEPEVKKNVIILLSITCTFDSFHGIRKFIEEKHRESRVNVTFVSVFFIKDKRLNNGPINSFENEKEVIELYSSFNWSNIDTDQKKIWLDKNGETAVCFYLIELTTTVYLSKTCKWCHPEIHNLTVGEEKPLFPTHSNHDTPAYIFGSPKFSTPDKSDTKPTYKFDEVINLNDKLNPFLAGYFKADDSVFINYIKTDIFYKKNPTKILNFFSGHLENLFSTSNKKVTGKSVVFITPIHLKSSTFLEDLIHKEPLSDYTISILHYQPAVEFVENFIYLYRKILIDASWIFYFDDFISNGETFKMISDYLKHAKSSGNNGIAIDEVEGFDALLTFVDSTTTFNKNEILRKLVFHKEGRSGAGKFLAFHRLHMNHVDNIHLGDPIKEREILLRKILKDCHLDALKSIVIKEIAKTKIKTFDNAETDYTETLKYFPFSEQSDLSNGDISNDYYEKYTNQRIGLIKLKVFHDLAESFSEMTPTDDPQKCYLFLRGVITKLTTKDNLSSYFDMSASDERNGGQEKDIIEDIIIKTLCRSPFKFYVSIFQATFKYNLERLVDINTNLITSTEGHTKLTSNSFNQFRRLKFHIRRSVELNSNFITSRYFLENLRANFKEDGDYISQYNQKSAELIKKFESFDVNDPSLTKKDTDNIYVGLKNIKYKKQQVKSYRYFLLNCYKELIMKNPTRSFRLEQLLNSEDLKPTVILNVNSVPLDQLLTDPFYQLSRILRIENIYHINKFKEFHLDKINASNIDKELAMSVTELKRKYFIDEINDIPNKNVKTLLEYSANAKASDGLPNESNSIITMLKTCMLLKKHESGKHHEGQPDPNVERGFKTEINKILRMVCNIMERDSTASQELDYCFFMKYRDRENEDKTDHIFTILSNDSEDLDDGKLIKISKDGLILNMLNGLLDSEDGNVQTFIGLAKQDEKIHAFQKQYIKAKSKSATKNPTSSELNEEKATISDNEAETWERLDVSEALKKDCSDGKYGLNMITDAKMVLLFRLATIEETEDGGVLNGEAVMAICSKAPVNSASFIEFIKVEKLRLLLLIKEELVEYFKKEFRSAAFMEVLQTRENTFMKRSIQHGLREYFEALYFITARIELKKQSNGNLDDLARDFKMLRFITKTIQCHFLSMNKIQYSHLSKRKTSEDIRELFHIIRVVPYLASNEIPLKDMEINIPDFKFDCHDVIMDLIIPELIVNMRKYALNCPGIKYMGIEKQDNMLVFTNSFDSEYRGQDLEKKFGGINMCNSILQKNLNLPKIDNAIKDNLYKTYLTLSK</sequence>
<evidence type="ECO:0000313" key="2">
    <source>
        <dbReference type="Proteomes" id="UP001596958"/>
    </source>
</evidence>